<feature type="region of interest" description="Disordered" evidence="2">
    <location>
        <begin position="251"/>
        <end position="312"/>
    </location>
</feature>
<proteinExistence type="predicted"/>
<dbReference type="EMBL" id="JAVRFE010000038">
    <property type="protein sequence ID" value="MDT0458999.1"/>
    <property type="molecule type" value="Genomic_DNA"/>
</dbReference>
<dbReference type="PANTHER" id="PTHR19879:SF9">
    <property type="entry name" value="TRANSCRIPTION INITIATION FACTOR TFIID SUBUNIT 5"/>
    <property type="match status" value="1"/>
</dbReference>
<evidence type="ECO:0000256" key="1">
    <source>
        <dbReference type="PROSITE-ProRule" id="PRU00221"/>
    </source>
</evidence>
<organism evidence="4 5">
    <name type="scientific">Streptomyces mooreae</name>
    <dbReference type="NCBI Taxonomy" id="3075523"/>
    <lineage>
        <taxon>Bacteria</taxon>
        <taxon>Bacillati</taxon>
        <taxon>Actinomycetota</taxon>
        <taxon>Actinomycetes</taxon>
        <taxon>Kitasatosporales</taxon>
        <taxon>Streptomycetaceae</taxon>
        <taxon>Streptomyces</taxon>
    </lineage>
</organism>
<dbReference type="InterPro" id="IPR015943">
    <property type="entry name" value="WD40/YVTN_repeat-like_dom_sf"/>
</dbReference>
<dbReference type="Gene3D" id="2.130.10.10">
    <property type="entry name" value="YVTN repeat-like/Quinoprotein amine dehydrogenase"/>
    <property type="match status" value="2"/>
</dbReference>
<dbReference type="SMART" id="SM00320">
    <property type="entry name" value="WD40"/>
    <property type="match status" value="4"/>
</dbReference>
<accession>A0ABU2TDK6</accession>
<dbReference type="Pfam" id="PF00400">
    <property type="entry name" value="WD40"/>
    <property type="match status" value="4"/>
</dbReference>
<feature type="repeat" description="WD" evidence="1">
    <location>
        <begin position="581"/>
        <end position="622"/>
    </location>
</feature>
<dbReference type="NCBIfam" id="NF047832">
    <property type="entry name" value="caspase_w_EACC1"/>
    <property type="match status" value="1"/>
</dbReference>
<protein>
    <submittedName>
        <fullName evidence="4">Caspase family protein</fullName>
    </submittedName>
</protein>
<dbReference type="RefSeq" id="WP_311626059.1">
    <property type="nucleotide sequence ID" value="NZ_JAVRFE010000038.1"/>
</dbReference>
<evidence type="ECO:0000256" key="2">
    <source>
        <dbReference type="SAM" id="MobiDB-lite"/>
    </source>
</evidence>
<evidence type="ECO:0000259" key="3">
    <source>
        <dbReference type="Pfam" id="PF00656"/>
    </source>
</evidence>
<dbReference type="Proteomes" id="UP001180551">
    <property type="component" value="Unassembled WGS sequence"/>
</dbReference>
<name>A0ABU2TDK6_9ACTN</name>
<comment type="caution">
    <text evidence="4">The sequence shown here is derived from an EMBL/GenBank/DDBJ whole genome shotgun (WGS) entry which is preliminary data.</text>
</comment>
<dbReference type="InterPro" id="IPR001680">
    <property type="entry name" value="WD40_rpt"/>
</dbReference>
<dbReference type="SUPFAM" id="SSF50978">
    <property type="entry name" value="WD40 repeat-like"/>
    <property type="match status" value="1"/>
</dbReference>
<keyword evidence="1" id="KW-0853">WD repeat</keyword>
<evidence type="ECO:0000313" key="5">
    <source>
        <dbReference type="Proteomes" id="UP001180551"/>
    </source>
</evidence>
<dbReference type="Gene3D" id="3.40.50.1460">
    <property type="match status" value="1"/>
</dbReference>
<feature type="repeat" description="WD" evidence="1">
    <location>
        <begin position="365"/>
        <end position="399"/>
    </location>
</feature>
<evidence type="ECO:0000313" key="4">
    <source>
        <dbReference type="EMBL" id="MDT0458999.1"/>
    </source>
</evidence>
<dbReference type="InterPro" id="IPR036322">
    <property type="entry name" value="WD40_repeat_dom_sf"/>
</dbReference>
<keyword evidence="5" id="KW-1185">Reference proteome</keyword>
<dbReference type="PROSITE" id="PS50294">
    <property type="entry name" value="WD_REPEATS_REGION"/>
    <property type="match status" value="3"/>
</dbReference>
<gene>
    <name evidence="4" type="ORF">RM550_25335</name>
</gene>
<dbReference type="InterPro" id="IPR011600">
    <property type="entry name" value="Pept_C14_caspase"/>
</dbReference>
<dbReference type="CDD" id="cd00200">
    <property type="entry name" value="WD40"/>
    <property type="match status" value="1"/>
</dbReference>
<feature type="domain" description="Peptidase C14 caspase" evidence="3">
    <location>
        <begin position="12"/>
        <end position="227"/>
    </location>
</feature>
<dbReference type="Pfam" id="PF00656">
    <property type="entry name" value="Peptidase_C14"/>
    <property type="match status" value="1"/>
</dbReference>
<feature type="repeat" description="WD" evidence="1">
    <location>
        <begin position="538"/>
        <end position="579"/>
    </location>
</feature>
<feature type="repeat" description="WD" evidence="1">
    <location>
        <begin position="627"/>
        <end position="653"/>
    </location>
</feature>
<dbReference type="PANTHER" id="PTHR19879">
    <property type="entry name" value="TRANSCRIPTION INITIATION FACTOR TFIID"/>
    <property type="match status" value="1"/>
</dbReference>
<reference evidence="4" key="1">
    <citation type="submission" date="2024-05" db="EMBL/GenBank/DDBJ databases">
        <title>30 novel species of actinomycetes from the DSMZ collection.</title>
        <authorList>
            <person name="Nouioui I."/>
        </authorList>
    </citation>
    <scope>NUCLEOTIDE SEQUENCE</scope>
    <source>
        <strain evidence="4">DSM 41527</strain>
    </source>
</reference>
<dbReference type="PROSITE" id="PS50082">
    <property type="entry name" value="WD_REPEATS_2"/>
    <property type="match status" value="4"/>
</dbReference>
<sequence>MSGEPVIPPGSRAVLIGVPRYQKDARYRSYTAVGNSVEGMYQLLVESGLCGWREEQVEKIVNPANAGQLMGRLRRLAAETTGVLLLYFVGHGQPSEHTGELCLAIADTDHANPDATGLEYAKIKRTLHSGTPAATRIAILDCCYSGRAIGLGADDDGTQLADLSDCAGVYTLTAADERAHVPPDGEGHPRTAFTGELLDLLTRDGVPGGPDGLALGAIFPHLRHRLAAKGLPRPNQRSDDTAAAFIFACNHAAPSPGRPPGEAGRATSASTSGGAVPRQDADVPALGNKRVAERGVAPLTGRRSAGTRTPTGPRVRRQILAAVLTAAVALAAAAGWVMWPQVQGILGVALPGLTPAGQMTAPTGVDTAVFSHDGHTLATAGVDGTVLLWNTAGHQQVGRRIGPIAANSRPGIAFTADDRALRTVSCDAGQRQEECVTARLWDTTSGRQTRKPTVIPRKITSSPLWVLSPHGRTLTTSDTTSCTVRNLDSGQKTDVAAKANCDGETAAFSPDDHIVILGRITTVWVADTLSGRTIASFTLGTGSTIECLALSPDNRTFAVALSDNTVQLWDIASGRQTGSTLTDLTKSATALVFSPDGRALAAAGGDGTAVVWDTASQRRFGDPLTGVNTIAFNPDDQTLVTGGLDHTIRLWTLPPREAGGTSTGDH</sequence>